<feature type="transmembrane region" description="Helical" evidence="1">
    <location>
        <begin position="228"/>
        <end position="246"/>
    </location>
</feature>
<evidence type="ECO:0000313" key="3">
    <source>
        <dbReference type="EMBL" id="OOE14246.1"/>
    </source>
</evidence>
<dbReference type="EMBL" id="MQMF01000001">
    <property type="protein sequence ID" value="OOE14246.1"/>
    <property type="molecule type" value="Genomic_DNA"/>
</dbReference>
<gene>
    <name evidence="3" type="ORF">UN64_03325</name>
</gene>
<protein>
    <recommendedName>
        <fullName evidence="5">Extracellular protein</fullName>
    </recommendedName>
</protein>
<feature type="chain" id="PRO_5012098454" description="Extracellular protein" evidence="2">
    <location>
        <begin position="25"/>
        <end position="250"/>
    </location>
</feature>
<dbReference type="RefSeq" id="WP_077359693.1">
    <property type="nucleotide sequence ID" value="NZ_MQMF01000001.1"/>
</dbReference>
<reference evidence="3 4" key="1">
    <citation type="submission" date="2016-11" db="EMBL/GenBank/DDBJ databases">
        <authorList>
            <person name="Jaros S."/>
            <person name="Januszkiewicz K."/>
            <person name="Wedrychowicz H."/>
        </authorList>
    </citation>
    <scope>NUCLEOTIDE SEQUENCE [LARGE SCALE GENOMIC DNA]</scope>
    <source>
        <strain evidence="3 4">Con a/3</strain>
    </source>
</reference>
<keyword evidence="1" id="KW-1133">Transmembrane helix</keyword>
<dbReference type="OrthoDB" id="2111742at2"/>
<evidence type="ECO:0008006" key="5">
    <source>
        <dbReference type="Google" id="ProtNLM"/>
    </source>
</evidence>
<keyword evidence="1" id="KW-0812">Transmembrane</keyword>
<feature type="signal peptide" evidence="2">
    <location>
        <begin position="1"/>
        <end position="24"/>
    </location>
</feature>
<dbReference type="Proteomes" id="UP000188597">
    <property type="component" value="Unassembled WGS sequence"/>
</dbReference>
<accession>A0A1V3GBJ1</accession>
<evidence type="ECO:0000256" key="1">
    <source>
        <dbReference type="SAM" id="Phobius"/>
    </source>
</evidence>
<name>A0A1V3GBJ1_9BACL</name>
<keyword evidence="1" id="KW-0472">Membrane</keyword>
<dbReference type="AlphaFoldDB" id="A0A1V3GBJ1"/>
<comment type="caution">
    <text evidence="3">The sequence shown here is derived from an EMBL/GenBank/DDBJ whole genome shotgun (WGS) entry which is preliminary data.</text>
</comment>
<organism evidence="3 4">
    <name type="scientific">Fictibacillus arsenicus</name>
    <dbReference type="NCBI Taxonomy" id="255247"/>
    <lineage>
        <taxon>Bacteria</taxon>
        <taxon>Bacillati</taxon>
        <taxon>Bacillota</taxon>
        <taxon>Bacilli</taxon>
        <taxon>Bacillales</taxon>
        <taxon>Fictibacillaceae</taxon>
        <taxon>Fictibacillus</taxon>
    </lineage>
</organism>
<proteinExistence type="predicted"/>
<sequence length="250" mass="28751">MKKIITIMTLTLLTFFSLHNTANAYSYGDPNEEKIAEAYKKMVVQLDKKPPNFTETEKIYNTVKEEIDQHMGPEPSKLIKENLEKEEKEELIENMQKILALNIDRRLSGVDKNFEDYETSKRLLAKGHATYQSLSPVIAEKDPEMDKQIKAEFDKALEALGNPGLFGVGKKEANKEAFKQSKKIIIDDLQKEFQTQNFELGHFNVDQEEESTASEKTEWTDLSNIKNWLPLIVIIAIIAGVVIYVIRKRR</sequence>
<keyword evidence="2" id="KW-0732">Signal</keyword>
<evidence type="ECO:0000256" key="2">
    <source>
        <dbReference type="SAM" id="SignalP"/>
    </source>
</evidence>
<evidence type="ECO:0000313" key="4">
    <source>
        <dbReference type="Proteomes" id="UP000188597"/>
    </source>
</evidence>